<gene>
    <name evidence="2" type="ORF">GCM10010411_18210</name>
</gene>
<evidence type="ECO:0000313" key="3">
    <source>
        <dbReference type="Proteomes" id="UP001501509"/>
    </source>
</evidence>
<protein>
    <submittedName>
        <fullName evidence="2">HAD family phosphatase</fullName>
    </submittedName>
</protein>
<dbReference type="SFLD" id="SFLDS00003">
    <property type="entry name" value="Haloacid_Dehalogenase"/>
    <property type="match status" value="1"/>
</dbReference>
<dbReference type="PANTHER" id="PTHR43316">
    <property type="entry name" value="HYDROLASE, HALOACID DELAHOGENASE-RELATED"/>
    <property type="match status" value="1"/>
</dbReference>
<dbReference type="InterPro" id="IPR051540">
    <property type="entry name" value="S-2-haloacid_dehalogenase"/>
</dbReference>
<reference evidence="2 3" key="1">
    <citation type="journal article" date="2019" name="Int. J. Syst. Evol. Microbiol.">
        <title>The Global Catalogue of Microorganisms (GCM) 10K type strain sequencing project: providing services to taxonomists for standard genome sequencing and annotation.</title>
        <authorList>
            <consortium name="The Broad Institute Genomics Platform"/>
            <consortium name="The Broad Institute Genome Sequencing Center for Infectious Disease"/>
            <person name="Wu L."/>
            <person name="Ma J."/>
        </authorList>
    </citation>
    <scope>NUCLEOTIDE SEQUENCE [LARGE SCALE GENOMIC DNA]</scope>
    <source>
        <strain evidence="2 3">JCM 6833</strain>
    </source>
</reference>
<proteinExistence type="predicted"/>
<accession>A0ABN3PM63</accession>
<dbReference type="Gene3D" id="3.40.50.1000">
    <property type="entry name" value="HAD superfamily/HAD-like"/>
    <property type="match status" value="1"/>
</dbReference>
<dbReference type="InterPro" id="IPR023214">
    <property type="entry name" value="HAD_sf"/>
</dbReference>
<dbReference type="Proteomes" id="UP001501509">
    <property type="component" value="Unassembled WGS sequence"/>
</dbReference>
<dbReference type="EMBL" id="BAAATD010000002">
    <property type="protein sequence ID" value="GAA2585858.1"/>
    <property type="molecule type" value="Genomic_DNA"/>
</dbReference>
<evidence type="ECO:0000256" key="1">
    <source>
        <dbReference type="ARBA" id="ARBA00022801"/>
    </source>
</evidence>
<dbReference type="PRINTS" id="PR00413">
    <property type="entry name" value="HADHALOGNASE"/>
</dbReference>
<dbReference type="SUPFAM" id="SSF56784">
    <property type="entry name" value="HAD-like"/>
    <property type="match status" value="1"/>
</dbReference>
<name>A0ABN3PM63_9ACTN</name>
<evidence type="ECO:0000313" key="2">
    <source>
        <dbReference type="EMBL" id="GAA2585858.1"/>
    </source>
</evidence>
<dbReference type="NCBIfam" id="TIGR01509">
    <property type="entry name" value="HAD-SF-IA-v3"/>
    <property type="match status" value="1"/>
</dbReference>
<keyword evidence="3" id="KW-1185">Reference proteome</keyword>
<sequence>MRYKAVVFDFFGTLTVASPPAERVAAITAVAEAIGAPPEEFRTLWWQTWPERCVGAMGDFATALADVAGRLGVPASAAQIAAATEIRRTGERTFRGLRHDAVSTLRTLREWNVNTALISDCTDELPDEWSTVEVAPYVQVPVFSFTARLKKPDPRIFALACEGLGVEPADCLFVGDGGSDELAGATAAGMTAVRVLDEGTEHHRFEPVEWSGPRIASLSEVLDLVSTP</sequence>
<comment type="caution">
    <text evidence="2">The sequence shown here is derived from an EMBL/GenBank/DDBJ whole genome shotgun (WGS) entry which is preliminary data.</text>
</comment>
<dbReference type="NCBIfam" id="TIGR01549">
    <property type="entry name" value="HAD-SF-IA-v1"/>
    <property type="match status" value="1"/>
</dbReference>
<keyword evidence="1" id="KW-0378">Hydrolase</keyword>
<dbReference type="Pfam" id="PF00702">
    <property type="entry name" value="Hydrolase"/>
    <property type="match status" value="1"/>
</dbReference>
<dbReference type="InterPro" id="IPR036412">
    <property type="entry name" value="HAD-like_sf"/>
</dbReference>
<dbReference type="SFLD" id="SFLDG01129">
    <property type="entry name" value="C1.5:_HAD__Beta-PGM__Phosphata"/>
    <property type="match status" value="1"/>
</dbReference>
<dbReference type="PANTHER" id="PTHR43316:SF3">
    <property type="entry name" value="HALOACID DEHALOGENASE, TYPE II (AFU_ORTHOLOGUE AFUA_2G07750)-RELATED"/>
    <property type="match status" value="1"/>
</dbReference>
<dbReference type="InterPro" id="IPR006439">
    <property type="entry name" value="HAD-SF_hydro_IA"/>
</dbReference>
<dbReference type="RefSeq" id="WP_344539563.1">
    <property type="nucleotide sequence ID" value="NZ_BAAATD010000002.1"/>
</dbReference>
<organism evidence="2 3">
    <name type="scientific">Actinomadura fulvescens</name>
    <dbReference type="NCBI Taxonomy" id="46160"/>
    <lineage>
        <taxon>Bacteria</taxon>
        <taxon>Bacillati</taxon>
        <taxon>Actinomycetota</taxon>
        <taxon>Actinomycetes</taxon>
        <taxon>Streptosporangiales</taxon>
        <taxon>Thermomonosporaceae</taxon>
        <taxon>Actinomadura</taxon>
    </lineage>
</organism>